<evidence type="ECO:0000256" key="1">
    <source>
        <dbReference type="ARBA" id="ARBA00001941"/>
    </source>
</evidence>
<keyword evidence="6" id="KW-0645">Protease</keyword>
<evidence type="ECO:0000256" key="6">
    <source>
        <dbReference type="ARBA" id="ARBA00022670"/>
    </source>
</evidence>
<keyword evidence="8" id="KW-0378">Hydrolase</keyword>
<dbReference type="RefSeq" id="WP_136011771.1">
    <property type="nucleotide sequence ID" value="NZ_SRYE01000001.1"/>
</dbReference>
<organism evidence="10 11">
    <name type="scientific">Muricaecibacterium torontonense</name>
    <dbReference type="NCBI Taxonomy" id="3032871"/>
    <lineage>
        <taxon>Bacteria</taxon>
        <taxon>Bacillati</taxon>
        <taxon>Actinomycetota</taxon>
        <taxon>Coriobacteriia</taxon>
        <taxon>Coriobacteriales</taxon>
        <taxon>Atopobiaceae</taxon>
        <taxon>Muricaecibacterium</taxon>
    </lineage>
</organism>
<dbReference type="EMBL" id="SRYE01000001">
    <property type="protein sequence ID" value="TGY63146.1"/>
    <property type="molecule type" value="Genomic_DNA"/>
</dbReference>
<comment type="cofactor">
    <cofactor evidence="2">
        <name>Mg(2+)</name>
        <dbReference type="ChEBI" id="CHEBI:18420"/>
    </cofactor>
</comment>
<evidence type="ECO:0000256" key="7">
    <source>
        <dbReference type="ARBA" id="ARBA00022723"/>
    </source>
</evidence>
<gene>
    <name evidence="10" type="ORF">E5334_01150</name>
</gene>
<dbReference type="GO" id="GO:0006508">
    <property type="term" value="P:proteolysis"/>
    <property type="evidence" value="ECO:0007669"/>
    <property type="project" value="UniProtKB-KW"/>
</dbReference>
<comment type="cofactor">
    <cofactor evidence="3">
        <name>Zn(2+)</name>
        <dbReference type="ChEBI" id="CHEBI:29105"/>
    </cofactor>
</comment>
<evidence type="ECO:0000256" key="5">
    <source>
        <dbReference type="ARBA" id="ARBA00022438"/>
    </source>
</evidence>
<keyword evidence="7" id="KW-0479">Metal-binding</keyword>
<evidence type="ECO:0000256" key="4">
    <source>
        <dbReference type="ARBA" id="ARBA00008236"/>
    </source>
</evidence>
<reference evidence="10 11" key="1">
    <citation type="submission" date="2019-04" db="EMBL/GenBank/DDBJ databases">
        <title>Microbes associate with the intestines of laboratory mice.</title>
        <authorList>
            <person name="Navarre W."/>
            <person name="Wong E."/>
            <person name="Huang K."/>
            <person name="Tropini C."/>
            <person name="Ng K."/>
            <person name="Yu B."/>
        </authorList>
    </citation>
    <scope>NUCLEOTIDE SEQUENCE [LARGE SCALE GENOMIC DNA]</scope>
    <source>
        <strain evidence="10 11">NM07_P-09</strain>
    </source>
</reference>
<accession>A0A4S2F2H1</accession>
<dbReference type="Gene3D" id="3.40.1830.10">
    <property type="entry name" value="Thermophilic metalloprotease (M29)"/>
    <property type="match status" value="1"/>
</dbReference>
<sequence length="424" mass="47017">MARDLSEEEFRLRLDALRPRMERYAQLLVCTGINVQPGQELVVTAPVEAYEFVRMVAAAGYEAGAGHVTCIWTDDALSRLNYENVSPQWFDTVPNWMRAQRDDLAAEGAGFLWLDGDDPDGLMGIDHSKVAAWSRAVNTQCTRWRHGLDFGENAWCIGGVPTQKWAQKVFGDLSSREALLALWEAVLDVARVTDDPKSAWETHNAMLEKNKKAMNRHRFSGLRYKASNGTDLTVRLNTQGLWDGGSAATQDGVRFFPNIPTEEVFTTPDRLGTQGVVHSALPLVHNGSVVRDFWLRFEDGQVKDFGAAEGAEVLESILSTDKGARYLGECALISKNTPIRESGLLFYNTLYDENASCHLALGMGFPECYEGGFDMTADELSAAGVNQSAQHVDFMIGTDDLDIWGITAQGEEIPVFVHGQWAWE</sequence>
<dbReference type="Pfam" id="PF02073">
    <property type="entry name" value="Peptidase_M29"/>
    <property type="match status" value="1"/>
</dbReference>
<dbReference type="PANTHER" id="PTHR34448">
    <property type="entry name" value="AMINOPEPTIDASE"/>
    <property type="match status" value="1"/>
</dbReference>
<evidence type="ECO:0000313" key="10">
    <source>
        <dbReference type="EMBL" id="TGY63146.1"/>
    </source>
</evidence>
<evidence type="ECO:0000313" key="11">
    <source>
        <dbReference type="Proteomes" id="UP000310263"/>
    </source>
</evidence>
<dbReference type="GO" id="GO:0008237">
    <property type="term" value="F:metallopeptidase activity"/>
    <property type="evidence" value="ECO:0007669"/>
    <property type="project" value="UniProtKB-KW"/>
</dbReference>
<dbReference type="GO" id="GO:0004177">
    <property type="term" value="F:aminopeptidase activity"/>
    <property type="evidence" value="ECO:0007669"/>
    <property type="project" value="UniProtKB-KW"/>
</dbReference>
<evidence type="ECO:0000256" key="8">
    <source>
        <dbReference type="ARBA" id="ARBA00022801"/>
    </source>
</evidence>
<dbReference type="InterPro" id="IPR052170">
    <property type="entry name" value="M29_Exopeptidase"/>
</dbReference>
<keyword evidence="11" id="KW-1185">Reference proteome</keyword>
<dbReference type="Proteomes" id="UP000310263">
    <property type="component" value="Unassembled WGS sequence"/>
</dbReference>
<evidence type="ECO:0000256" key="9">
    <source>
        <dbReference type="ARBA" id="ARBA00023049"/>
    </source>
</evidence>
<keyword evidence="9" id="KW-0482">Metalloprotease</keyword>
<evidence type="ECO:0000256" key="3">
    <source>
        <dbReference type="ARBA" id="ARBA00001947"/>
    </source>
</evidence>
<keyword evidence="5 10" id="KW-0031">Aminopeptidase</keyword>
<name>A0A4S2F2H1_9ACTN</name>
<protein>
    <submittedName>
        <fullName evidence="10">Aminopeptidase</fullName>
    </submittedName>
</protein>
<dbReference type="SUPFAM" id="SSF144052">
    <property type="entry name" value="Thermophilic metalloprotease-like"/>
    <property type="match status" value="1"/>
</dbReference>
<comment type="caution">
    <text evidence="10">The sequence shown here is derived from an EMBL/GenBank/DDBJ whole genome shotgun (WGS) entry which is preliminary data.</text>
</comment>
<proteinExistence type="inferred from homology"/>
<dbReference type="GO" id="GO:0046872">
    <property type="term" value="F:metal ion binding"/>
    <property type="evidence" value="ECO:0007669"/>
    <property type="project" value="UniProtKB-KW"/>
</dbReference>
<comment type="cofactor">
    <cofactor evidence="1">
        <name>Co(2+)</name>
        <dbReference type="ChEBI" id="CHEBI:48828"/>
    </cofactor>
</comment>
<evidence type="ECO:0000256" key="2">
    <source>
        <dbReference type="ARBA" id="ARBA00001946"/>
    </source>
</evidence>
<dbReference type="InterPro" id="IPR000787">
    <property type="entry name" value="Peptidase_M29"/>
</dbReference>
<dbReference type="InterPro" id="IPR035097">
    <property type="entry name" value="M29_N-terminal"/>
</dbReference>
<comment type="similarity">
    <text evidence="4">Belongs to the peptidase M29 family.</text>
</comment>
<dbReference type="PANTHER" id="PTHR34448:SF3">
    <property type="entry name" value="AMINOPEPTIDASE AMPS"/>
    <property type="match status" value="1"/>
</dbReference>
<dbReference type="AlphaFoldDB" id="A0A4S2F2H1"/>
<dbReference type="PRINTS" id="PR00919">
    <property type="entry name" value="THERMOPTASE"/>
</dbReference>
<dbReference type="OrthoDB" id="9803993at2"/>